<organism evidence="2 3">
    <name type="scientific">Rhodoplanes roseus</name>
    <dbReference type="NCBI Taxonomy" id="29409"/>
    <lineage>
        <taxon>Bacteria</taxon>
        <taxon>Pseudomonadati</taxon>
        <taxon>Pseudomonadota</taxon>
        <taxon>Alphaproteobacteria</taxon>
        <taxon>Hyphomicrobiales</taxon>
        <taxon>Nitrobacteraceae</taxon>
        <taxon>Rhodoplanes</taxon>
    </lineage>
</organism>
<dbReference type="EMBL" id="NPEX01000001">
    <property type="protein sequence ID" value="RAI46131.1"/>
    <property type="molecule type" value="Genomic_DNA"/>
</dbReference>
<keyword evidence="3" id="KW-1185">Reference proteome</keyword>
<feature type="chain" id="PRO_5016238793" description="DUF5666 domain-containing protein" evidence="1">
    <location>
        <begin position="20"/>
        <end position="126"/>
    </location>
</feature>
<evidence type="ECO:0008006" key="4">
    <source>
        <dbReference type="Google" id="ProtNLM"/>
    </source>
</evidence>
<evidence type="ECO:0000313" key="2">
    <source>
        <dbReference type="EMBL" id="RAI46131.1"/>
    </source>
</evidence>
<dbReference type="Proteomes" id="UP000249130">
    <property type="component" value="Unassembled WGS sequence"/>
</dbReference>
<sequence>MKFASIIILSLFWAAPSFAQHSHGSEKGPNGGQMEDVAGIDAELVTSGNRVTINVFDPKNSKPIATKGYSGAVLIVNGTVRETVPLTVSGENSLQGEAKTAIAPGATVTLTIKTADGKSGQAKYKK</sequence>
<proteinExistence type="predicted"/>
<dbReference type="AlphaFoldDB" id="A0A327L6F3"/>
<protein>
    <recommendedName>
        <fullName evidence="4">DUF5666 domain-containing protein</fullName>
    </recommendedName>
</protein>
<keyword evidence="1" id="KW-0732">Signal</keyword>
<name>A0A327L6F3_9BRAD</name>
<gene>
    <name evidence="2" type="ORF">CH341_00050</name>
</gene>
<dbReference type="RefSeq" id="WP_111416991.1">
    <property type="nucleotide sequence ID" value="NZ_NPEX01000001.1"/>
</dbReference>
<reference evidence="2 3" key="1">
    <citation type="submission" date="2017-07" db="EMBL/GenBank/DDBJ databases">
        <title>Draft Genome Sequences of Select Purple Nonsulfur Bacteria.</title>
        <authorList>
            <person name="Lasarre B."/>
            <person name="Mckinlay J.B."/>
        </authorList>
    </citation>
    <scope>NUCLEOTIDE SEQUENCE [LARGE SCALE GENOMIC DNA]</scope>
    <source>
        <strain evidence="2 3">DSM 5909</strain>
    </source>
</reference>
<comment type="caution">
    <text evidence="2">The sequence shown here is derived from an EMBL/GenBank/DDBJ whole genome shotgun (WGS) entry which is preliminary data.</text>
</comment>
<accession>A0A327L6F3</accession>
<evidence type="ECO:0000256" key="1">
    <source>
        <dbReference type="SAM" id="SignalP"/>
    </source>
</evidence>
<dbReference type="OrthoDB" id="7933680at2"/>
<feature type="signal peptide" evidence="1">
    <location>
        <begin position="1"/>
        <end position="19"/>
    </location>
</feature>
<evidence type="ECO:0000313" key="3">
    <source>
        <dbReference type="Proteomes" id="UP000249130"/>
    </source>
</evidence>